<dbReference type="EMBL" id="JAGYPE010000008">
    <property type="protein sequence ID" value="MBS4187055.1"/>
    <property type="molecule type" value="Genomic_DNA"/>
</dbReference>
<reference evidence="1" key="1">
    <citation type="submission" date="2021-05" db="EMBL/GenBank/DDBJ databases">
        <title>Novel Bacillus species.</title>
        <authorList>
            <person name="Liu G."/>
        </authorList>
    </citation>
    <scope>NUCLEOTIDE SEQUENCE</scope>
    <source>
        <strain evidence="1">FJAT-50051</strain>
    </source>
</reference>
<dbReference type="AlphaFoldDB" id="A0A942T7X5"/>
<protein>
    <recommendedName>
        <fullName evidence="2">Glycosyltransferase</fullName>
    </recommendedName>
</protein>
<proteinExistence type="predicted"/>
<accession>A0A942T7X5</accession>
<organism evidence="1">
    <name type="scientific">Neobacillus citreus</name>
    <dbReference type="NCBI Taxonomy" id="2833578"/>
    <lineage>
        <taxon>Bacteria</taxon>
        <taxon>Bacillati</taxon>
        <taxon>Bacillota</taxon>
        <taxon>Bacilli</taxon>
        <taxon>Bacillales</taxon>
        <taxon>Bacillaceae</taxon>
        <taxon>Neobacillus</taxon>
    </lineage>
</organism>
<comment type="caution">
    <text evidence="1">The sequence shown here is derived from an EMBL/GenBank/DDBJ whole genome shotgun (WGS) entry which is preliminary data.</text>
</comment>
<dbReference type="SUPFAM" id="SSF53756">
    <property type="entry name" value="UDP-Glycosyltransferase/glycogen phosphorylase"/>
    <property type="match status" value="1"/>
</dbReference>
<name>A0A942T7X5_9BACI</name>
<evidence type="ECO:0000313" key="1">
    <source>
        <dbReference type="EMBL" id="MBS4187055.1"/>
    </source>
</evidence>
<gene>
    <name evidence="1" type="ORF">KHB02_37415</name>
</gene>
<evidence type="ECO:0008006" key="2">
    <source>
        <dbReference type="Google" id="ProtNLM"/>
    </source>
</evidence>
<dbReference type="Gene3D" id="3.40.50.2000">
    <property type="entry name" value="Glycogen Phosphorylase B"/>
    <property type="match status" value="1"/>
</dbReference>
<sequence length="368" mass="40032">MPRHLVRRAIARLRRAVSGPPAAPSVPVPPPLLGYVVAGADGAHPASAHVRVVRRAEHLAASGAARVRQVDPAAFVAGEDDERPGTVLVQRDVLPVALVEPFLRAARERGTRVVAEVDDDFFTASGRERLARAEYDPERLASIDTLVRGADLVVVSTPELADVVRSVARAVTVVPNALDPEIWTPGPLADDDDRAAGEHRVLYMGTLTHGDDLALLERVFTDLRTSDGTPVHLEVIGVTEDDDADWYRRLEVPDGHYPAFARWLVAHRGRWRAGVAPLRDEEFNRAKSDLKAIEYTALDLPAVVSDRPSYRVARDHGVVAVPDDVAAWRHAVVDAVESGSADPTALAWVRRERMLGTAGDTWRATLLG</sequence>